<dbReference type="InterPro" id="IPR046373">
    <property type="entry name" value="Acyl-CoA_Oxase/DH_mid-dom_sf"/>
</dbReference>
<dbReference type="Gene3D" id="1.10.540.10">
    <property type="entry name" value="Acyl-CoA dehydrogenase/oxidase, N-terminal domain"/>
    <property type="match status" value="1"/>
</dbReference>
<dbReference type="EMBL" id="CAKMMF010000014">
    <property type="protein sequence ID" value="CAH1208147.1"/>
    <property type="molecule type" value="Genomic_DNA"/>
</dbReference>
<feature type="domain" description="Acyl-CoA oxidase/dehydrogenase middle" evidence="4">
    <location>
        <begin position="129"/>
        <end position="218"/>
    </location>
</feature>
<dbReference type="InterPro" id="IPR037069">
    <property type="entry name" value="AcylCoA_DH/ox_N_sf"/>
</dbReference>
<evidence type="ECO:0000313" key="8">
    <source>
        <dbReference type="Proteomes" id="UP000838686"/>
    </source>
</evidence>
<dbReference type="Pfam" id="PF02770">
    <property type="entry name" value="Acyl-CoA_dh_M"/>
    <property type="match status" value="1"/>
</dbReference>
<evidence type="ECO:0000256" key="2">
    <source>
        <dbReference type="ARBA" id="ARBA00023002"/>
    </source>
</evidence>
<dbReference type="Proteomes" id="UP000838686">
    <property type="component" value="Unassembled WGS sequence"/>
</dbReference>
<dbReference type="PANTHER" id="PTHR43884">
    <property type="entry name" value="ACYL-COA DEHYDROGENASE"/>
    <property type="match status" value="1"/>
</dbReference>
<keyword evidence="1" id="KW-0285">Flavoprotein</keyword>
<protein>
    <submittedName>
        <fullName evidence="7">Acyl-CoA dehydrogenase YdbM</fullName>
        <ecNumber evidence="7">1.3.99.-</ecNumber>
    </submittedName>
</protein>
<dbReference type="CDD" id="cd00567">
    <property type="entry name" value="ACAD"/>
    <property type="match status" value="1"/>
</dbReference>
<dbReference type="InterPro" id="IPR013107">
    <property type="entry name" value="Acyl-CoA_DH_C"/>
</dbReference>
<feature type="compositionally biased region" description="Polar residues" evidence="3">
    <location>
        <begin position="132"/>
        <end position="150"/>
    </location>
</feature>
<feature type="region of interest" description="Disordered" evidence="3">
    <location>
        <begin position="128"/>
        <end position="152"/>
    </location>
</feature>
<dbReference type="PIRSF" id="PIRSF016578">
    <property type="entry name" value="HsaA"/>
    <property type="match status" value="1"/>
</dbReference>
<dbReference type="RefSeq" id="WP_236343151.1">
    <property type="nucleotide sequence ID" value="NZ_CAKMMF010000014.1"/>
</dbReference>
<dbReference type="Pfam" id="PF08028">
    <property type="entry name" value="Acyl-CoA_dh_2"/>
    <property type="match status" value="1"/>
</dbReference>
<gene>
    <name evidence="7" type="primary">ydbM</name>
    <name evidence="7" type="ORF">PAECIP111893_02847</name>
</gene>
<dbReference type="PANTHER" id="PTHR43884:SF25">
    <property type="entry name" value="ACYL-COA DEHYDROGENASE YDBM-RELATED"/>
    <property type="match status" value="1"/>
</dbReference>
<accession>A0ABN8GG01</accession>
<feature type="domain" description="Acyl-CoA dehydrogenase/oxidase N-terminal" evidence="5">
    <location>
        <begin position="12"/>
        <end position="97"/>
    </location>
</feature>
<organism evidence="7 8">
    <name type="scientific">Paenibacillus plantiphilus</name>
    <dbReference type="NCBI Taxonomy" id="2905650"/>
    <lineage>
        <taxon>Bacteria</taxon>
        <taxon>Bacillati</taxon>
        <taxon>Bacillota</taxon>
        <taxon>Bacilli</taxon>
        <taxon>Bacillales</taxon>
        <taxon>Paenibacillaceae</taxon>
        <taxon>Paenibacillus</taxon>
    </lineage>
</organism>
<evidence type="ECO:0000259" key="5">
    <source>
        <dbReference type="Pfam" id="PF02771"/>
    </source>
</evidence>
<dbReference type="EC" id="1.3.99.-" evidence="7"/>
<comment type="caution">
    <text evidence="7">The sequence shown here is derived from an EMBL/GenBank/DDBJ whole genome shotgun (WGS) entry which is preliminary data.</text>
</comment>
<evidence type="ECO:0000259" key="4">
    <source>
        <dbReference type="Pfam" id="PF02770"/>
    </source>
</evidence>
<name>A0ABN8GG01_9BACL</name>
<evidence type="ECO:0000256" key="1">
    <source>
        <dbReference type="ARBA" id="ARBA00022630"/>
    </source>
</evidence>
<feature type="domain" description="Acyl-CoA dehydrogenase C-terminal" evidence="6">
    <location>
        <begin position="248"/>
        <end position="365"/>
    </location>
</feature>
<dbReference type="InterPro" id="IPR009100">
    <property type="entry name" value="AcylCoA_DH/oxidase_NM_dom_sf"/>
</dbReference>
<evidence type="ECO:0000256" key="3">
    <source>
        <dbReference type="SAM" id="MobiDB-lite"/>
    </source>
</evidence>
<dbReference type="SUPFAM" id="SSF47203">
    <property type="entry name" value="Acyl-CoA dehydrogenase C-terminal domain-like"/>
    <property type="match status" value="1"/>
</dbReference>
<keyword evidence="2 7" id="KW-0560">Oxidoreductase</keyword>
<evidence type="ECO:0000313" key="7">
    <source>
        <dbReference type="EMBL" id="CAH1208147.1"/>
    </source>
</evidence>
<dbReference type="GO" id="GO:0016491">
    <property type="term" value="F:oxidoreductase activity"/>
    <property type="evidence" value="ECO:0007669"/>
    <property type="project" value="UniProtKB-KW"/>
</dbReference>
<sequence length="388" mass="42381">MPSAQNQLVRTQQEWLARLDEVLQRNTAGTIKADETNGFNYGLISDLKAIGYPQLAVPVELGGEGLSLTDLLLYQERIAKTDAPAALAIGWHMNTVLQLSKTRQWKESDYRELCKAVLERGALVNRADSEAATGSPSRGGRPQTTASKTENGYRLTGRKSFTSLAPVLDYFIVSAFDEDADCLSDFLIPRETEGLSIEATWNMVGMRGTGSHDLVLQQAYVPAAAKVNSRSGSGAGQAKGNQSNAHNLCIPAVYLGIALAARDEAIRFAKSYQPNSLPHPIAQLPHIQQAIGRIEMELSSARHFMYAIAGKYDSQLTVANEDFAAVKVYAIQTALSVVDKAMRIVGAHSLAMTHPLQRMYRDVRFGLHNPPMEDLALSQLALRAIEEI</sequence>
<proteinExistence type="predicted"/>
<evidence type="ECO:0000259" key="6">
    <source>
        <dbReference type="Pfam" id="PF08028"/>
    </source>
</evidence>
<reference evidence="7" key="1">
    <citation type="submission" date="2022-01" db="EMBL/GenBank/DDBJ databases">
        <authorList>
            <person name="Criscuolo A."/>
        </authorList>
    </citation>
    <scope>NUCLEOTIDE SEQUENCE</scope>
    <source>
        <strain evidence="7">CIP111893</strain>
    </source>
</reference>
<dbReference type="SUPFAM" id="SSF56645">
    <property type="entry name" value="Acyl-CoA dehydrogenase NM domain-like"/>
    <property type="match status" value="1"/>
</dbReference>
<dbReference type="InterPro" id="IPR013786">
    <property type="entry name" value="AcylCoA_DH/ox_N"/>
</dbReference>
<dbReference type="InterPro" id="IPR036250">
    <property type="entry name" value="AcylCo_DH-like_C"/>
</dbReference>
<dbReference type="Gene3D" id="1.20.140.10">
    <property type="entry name" value="Butyryl-CoA Dehydrogenase, subunit A, domain 3"/>
    <property type="match status" value="1"/>
</dbReference>
<dbReference type="Gene3D" id="2.40.110.10">
    <property type="entry name" value="Butyryl-CoA Dehydrogenase, subunit A, domain 2"/>
    <property type="match status" value="1"/>
</dbReference>
<keyword evidence="8" id="KW-1185">Reference proteome</keyword>
<dbReference type="InterPro" id="IPR006091">
    <property type="entry name" value="Acyl-CoA_Oxase/DH_mid-dom"/>
</dbReference>
<dbReference type="Pfam" id="PF02771">
    <property type="entry name" value="Acyl-CoA_dh_N"/>
    <property type="match status" value="1"/>
</dbReference>